<dbReference type="PROSITE" id="PS51007">
    <property type="entry name" value="CYTC"/>
    <property type="match status" value="1"/>
</dbReference>
<keyword evidence="3 4" id="KW-0408">Iron</keyword>
<gene>
    <name evidence="7" type="ORF">Mal33_08650</name>
</gene>
<dbReference type="PANTHER" id="PTHR30600:SF9">
    <property type="entry name" value="BLR7738 PROTEIN"/>
    <property type="match status" value="1"/>
</dbReference>
<dbReference type="Gene3D" id="1.10.760.10">
    <property type="entry name" value="Cytochrome c-like domain"/>
    <property type="match status" value="1"/>
</dbReference>
<dbReference type="Proteomes" id="UP000316770">
    <property type="component" value="Chromosome"/>
</dbReference>
<keyword evidence="8" id="KW-1185">Reference proteome</keyword>
<organism evidence="7 8">
    <name type="scientific">Rosistilla oblonga</name>
    <dbReference type="NCBI Taxonomy" id="2527990"/>
    <lineage>
        <taxon>Bacteria</taxon>
        <taxon>Pseudomonadati</taxon>
        <taxon>Planctomycetota</taxon>
        <taxon>Planctomycetia</taxon>
        <taxon>Pirellulales</taxon>
        <taxon>Pirellulaceae</taxon>
        <taxon>Rosistilla</taxon>
    </lineage>
</organism>
<evidence type="ECO:0000256" key="3">
    <source>
        <dbReference type="ARBA" id="ARBA00023004"/>
    </source>
</evidence>
<dbReference type="SUPFAM" id="SSF46626">
    <property type="entry name" value="Cytochrome c"/>
    <property type="match status" value="1"/>
</dbReference>
<dbReference type="GO" id="GO:0009055">
    <property type="term" value="F:electron transfer activity"/>
    <property type="evidence" value="ECO:0007669"/>
    <property type="project" value="InterPro"/>
</dbReference>
<keyword evidence="2 4" id="KW-0479">Metal-binding</keyword>
<dbReference type="Pfam" id="PF21419">
    <property type="entry name" value="RoxA-like_Cyt-c"/>
    <property type="match status" value="1"/>
</dbReference>
<dbReference type="InterPro" id="IPR051395">
    <property type="entry name" value="Cytochrome_c_Peroxidase/MauG"/>
</dbReference>
<dbReference type="GO" id="GO:0020037">
    <property type="term" value="F:heme binding"/>
    <property type="evidence" value="ECO:0007669"/>
    <property type="project" value="InterPro"/>
</dbReference>
<feature type="chain" id="PRO_5021725003" evidence="5">
    <location>
        <begin position="18"/>
        <end position="470"/>
    </location>
</feature>
<evidence type="ECO:0000256" key="1">
    <source>
        <dbReference type="ARBA" id="ARBA00022617"/>
    </source>
</evidence>
<proteinExistence type="predicted"/>
<dbReference type="RefSeq" id="WP_145282602.1">
    <property type="nucleotide sequence ID" value="NZ_CP036318.1"/>
</dbReference>
<dbReference type="GO" id="GO:0046872">
    <property type="term" value="F:metal ion binding"/>
    <property type="evidence" value="ECO:0007669"/>
    <property type="project" value="UniProtKB-KW"/>
</dbReference>
<keyword evidence="5" id="KW-0732">Signal</keyword>
<feature type="signal peptide" evidence="5">
    <location>
        <begin position="1"/>
        <end position="17"/>
    </location>
</feature>
<evidence type="ECO:0000256" key="4">
    <source>
        <dbReference type="PROSITE-ProRule" id="PRU00433"/>
    </source>
</evidence>
<keyword evidence="1 4" id="KW-0349">Heme</keyword>
<name>A0A518IP85_9BACT</name>
<reference evidence="7 8" key="1">
    <citation type="submission" date="2019-02" db="EMBL/GenBank/DDBJ databases">
        <title>Deep-cultivation of Planctomycetes and their phenomic and genomic characterization uncovers novel biology.</title>
        <authorList>
            <person name="Wiegand S."/>
            <person name="Jogler M."/>
            <person name="Boedeker C."/>
            <person name="Pinto D."/>
            <person name="Vollmers J."/>
            <person name="Rivas-Marin E."/>
            <person name="Kohn T."/>
            <person name="Peeters S.H."/>
            <person name="Heuer A."/>
            <person name="Rast P."/>
            <person name="Oberbeckmann S."/>
            <person name="Bunk B."/>
            <person name="Jeske O."/>
            <person name="Meyerdierks A."/>
            <person name="Storesund J.E."/>
            <person name="Kallscheuer N."/>
            <person name="Luecker S."/>
            <person name="Lage O.M."/>
            <person name="Pohl T."/>
            <person name="Merkel B.J."/>
            <person name="Hornburger P."/>
            <person name="Mueller R.-W."/>
            <person name="Bruemmer F."/>
            <person name="Labrenz M."/>
            <person name="Spormann A.M."/>
            <person name="Op den Camp H."/>
            <person name="Overmann J."/>
            <person name="Amann R."/>
            <person name="Jetten M.S.M."/>
            <person name="Mascher T."/>
            <person name="Medema M.H."/>
            <person name="Devos D.P."/>
            <person name="Kaster A.-K."/>
            <person name="Ovreas L."/>
            <person name="Rohde M."/>
            <person name="Galperin M.Y."/>
            <person name="Jogler C."/>
        </authorList>
    </citation>
    <scope>NUCLEOTIDE SEQUENCE [LARGE SCALE GENOMIC DNA]</scope>
    <source>
        <strain evidence="7 8">Mal33</strain>
    </source>
</reference>
<dbReference type="EMBL" id="CP036318">
    <property type="protein sequence ID" value="QDV54900.1"/>
    <property type="molecule type" value="Genomic_DNA"/>
</dbReference>
<dbReference type="PANTHER" id="PTHR30600">
    <property type="entry name" value="CYTOCHROME C PEROXIDASE-RELATED"/>
    <property type="match status" value="1"/>
</dbReference>
<feature type="domain" description="Cytochrome c" evidence="6">
    <location>
        <begin position="291"/>
        <end position="470"/>
    </location>
</feature>
<protein>
    <submittedName>
        <fullName evidence="7">Cytochrome c</fullName>
    </submittedName>
</protein>
<evidence type="ECO:0000256" key="5">
    <source>
        <dbReference type="SAM" id="SignalP"/>
    </source>
</evidence>
<dbReference type="InterPro" id="IPR009056">
    <property type="entry name" value="Cyt_c-like_dom"/>
</dbReference>
<sequence length="470" mass="52929" precursor="true">MQVKQLFILIVALSLTAADGKEPLAADASPAQDPAAAEAVPTDPAVAERGYRFLTEKAYLSPDFHQSDFDALWEVWPPELRAQAADATVEQRRQMAFERYGLTKRPNDDSGRPLQYVVDDAGNWTMNCFSCHGGTVYGQVFPGAPNNAFGLQTLSEEMRKVKFRSGKRLTRMELGSAVLPLGTTHGTSNAVIFGIALMNYRDKDLNLVLDRQPPPMLHHDLDAPPWWNLHKKDFVYIDGFARLSHRGLMQFMLSRGNGPERFREWEPDFKDVLTYVQGLRPPKYQGSIDDKLAQQGRVVFNQTCAECHGTYGDGGEYPNRRIALDDIGTDPIRLLALPTIAKEKYVESWFSDYGRDGSYAESNGYVAPPLDGIWASAPYLHNGSVPTLWHLLHPEQRPKIWRRTATEIDAQRVGLQIEQVDRVPLTQTDWAIRRTYFDTQQVGKSASGHDYPSKLSEAERTAVLEYLKTL</sequence>
<accession>A0A518IP85</accession>
<evidence type="ECO:0000256" key="2">
    <source>
        <dbReference type="ARBA" id="ARBA00022723"/>
    </source>
</evidence>
<dbReference type="GO" id="GO:0004130">
    <property type="term" value="F:cytochrome-c peroxidase activity"/>
    <property type="evidence" value="ECO:0007669"/>
    <property type="project" value="TreeGrafter"/>
</dbReference>
<evidence type="ECO:0000313" key="8">
    <source>
        <dbReference type="Proteomes" id="UP000316770"/>
    </source>
</evidence>
<evidence type="ECO:0000313" key="7">
    <source>
        <dbReference type="EMBL" id="QDV54900.1"/>
    </source>
</evidence>
<dbReference type="InterPro" id="IPR036909">
    <property type="entry name" value="Cyt_c-like_dom_sf"/>
</dbReference>
<dbReference type="AlphaFoldDB" id="A0A518IP85"/>
<evidence type="ECO:0000259" key="6">
    <source>
        <dbReference type="PROSITE" id="PS51007"/>
    </source>
</evidence>